<evidence type="ECO:0000256" key="1">
    <source>
        <dbReference type="ARBA" id="ARBA00005820"/>
    </source>
</evidence>
<feature type="transmembrane region" description="Helical" evidence="4">
    <location>
        <begin position="26"/>
        <end position="48"/>
    </location>
</feature>
<accession>A0A1C6T9B7</accession>
<evidence type="ECO:0000256" key="2">
    <source>
        <dbReference type="ARBA" id="ARBA00023125"/>
    </source>
</evidence>
<dbReference type="SMART" id="SM00862">
    <property type="entry name" value="Trans_reg_C"/>
    <property type="match status" value="1"/>
</dbReference>
<dbReference type="InterPro" id="IPR036388">
    <property type="entry name" value="WH-like_DNA-bd_sf"/>
</dbReference>
<feature type="transmembrane region" description="Helical" evidence="4">
    <location>
        <begin position="68"/>
        <end position="87"/>
    </location>
</feature>
<dbReference type="AlphaFoldDB" id="A0A1C6T9B7"/>
<dbReference type="InterPro" id="IPR001867">
    <property type="entry name" value="OmpR/PhoB-type_DNA-bd"/>
</dbReference>
<dbReference type="SUPFAM" id="SSF48452">
    <property type="entry name" value="TPR-like"/>
    <property type="match status" value="1"/>
</dbReference>
<feature type="domain" description="OmpR/PhoB-type" evidence="5">
    <location>
        <begin position="416"/>
        <end position="515"/>
    </location>
</feature>
<protein>
    <submittedName>
        <fullName evidence="7">Transcriptional regulatory protein, C terminal</fullName>
    </submittedName>
</protein>
<evidence type="ECO:0000259" key="6">
    <source>
        <dbReference type="SMART" id="SM01043"/>
    </source>
</evidence>
<dbReference type="GO" id="GO:0003677">
    <property type="term" value="F:DNA binding"/>
    <property type="evidence" value="ECO:0007669"/>
    <property type="project" value="UniProtKB-KW"/>
</dbReference>
<dbReference type="InterPro" id="IPR016032">
    <property type="entry name" value="Sig_transdc_resp-reg_C-effctor"/>
</dbReference>
<feature type="transmembrane region" description="Helical" evidence="4">
    <location>
        <begin position="204"/>
        <end position="231"/>
    </location>
</feature>
<feature type="transmembrane region" description="Helical" evidence="4">
    <location>
        <begin position="94"/>
        <end position="115"/>
    </location>
</feature>
<keyword evidence="4" id="KW-1133">Transmembrane helix</keyword>
<feature type="transmembrane region" description="Helical" evidence="4">
    <location>
        <begin position="127"/>
        <end position="151"/>
    </location>
</feature>
<feature type="domain" description="Bacterial transcriptional activator" evidence="6">
    <location>
        <begin position="500"/>
        <end position="633"/>
    </location>
</feature>
<dbReference type="SMART" id="SM01043">
    <property type="entry name" value="BTAD"/>
    <property type="match status" value="1"/>
</dbReference>
<dbReference type="Proteomes" id="UP000199413">
    <property type="component" value="Unassembled WGS sequence"/>
</dbReference>
<reference evidence="8" key="1">
    <citation type="submission" date="2016-06" db="EMBL/GenBank/DDBJ databases">
        <authorList>
            <person name="Varghese N."/>
            <person name="Submissions Spin"/>
        </authorList>
    </citation>
    <scope>NUCLEOTIDE SEQUENCE [LARGE SCALE GENOMIC DNA]</scope>
    <source>
        <strain evidence="8">DSM 45431</strain>
    </source>
</reference>
<dbReference type="STRING" id="568872.GA0070624_6189"/>
<name>A0A1C6T9B7_9ACTN</name>
<dbReference type="PANTHER" id="PTHR35807">
    <property type="entry name" value="TRANSCRIPTIONAL REGULATOR REDD-RELATED"/>
    <property type="match status" value="1"/>
</dbReference>
<feature type="transmembrane region" description="Helical" evidence="4">
    <location>
        <begin position="163"/>
        <end position="184"/>
    </location>
</feature>
<dbReference type="InterPro" id="IPR005158">
    <property type="entry name" value="BTAD"/>
</dbReference>
<dbReference type="GO" id="GO:0006355">
    <property type="term" value="P:regulation of DNA-templated transcription"/>
    <property type="evidence" value="ECO:0007669"/>
    <property type="project" value="InterPro"/>
</dbReference>
<feature type="transmembrane region" description="Helical" evidence="4">
    <location>
        <begin position="338"/>
        <end position="356"/>
    </location>
</feature>
<dbReference type="GO" id="GO:0000160">
    <property type="term" value="P:phosphorelay signal transduction system"/>
    <property type="evidence" value="ECO:0007669"/>
    <property type="project" value="InterPro"/>
</dbReference>
<keyword evidence="2" id="KW-0238">DNA-binding</keyword>
<feature type="transmembrane region" description="Helical" evidence="4">
    <location>
        <begin position="276"/>
        <end position="293"/>
    </location>
</feature>
<dbReference type="InterPro" id="IPR051677">
    <property type="entry name" value="AfsR-DnrI-RedD_regulator"/>
</dbReference>
<gene>
    <name evidence="7" type="ORF">GA0070624_6189</name>
</gene>
<keyword evidence="4" id="KW-0472">Membrane</keyword>
<evidence type="ECO:0000256" key="3">
    <source>
        <dbReference type="SAM" id="MobiDB-lite"/>
    </source>
</evidence>
<sequence>MRRTAQLRSATAQVATVAPLHRATRILPWSIAAVSLVLMGATVVLGLLPGSDKVPDSLSAEVGVEDAVFLAALLSFAGVGVLVSLRLPGNPVGWLLLAEALLWPAVLATAGYAGYSIYAKPALPGGVAAAWVLEVAWVLPTAPATFLMLLIPDGHLPTPRWRPVAWASLVAGALIVVTEALTPGPMVSAPDVSNPFGVGSRPSFLAVEAGGQVLGSAAFFGSALAFAIRFRSARGVARQQMKWMAYAVAVLVAASIAASALSAAGAPGWLVGNLNLLPLVGLPLAVGVAVLRYRLWDIDAVIRRTVLVALLGSFATAVYLAFVVGVGAAVGRSTDSDVLLAVVATAVVAAALQAILTRSRRLAWRLVHGRPTGSTDDPAPPPAGADHAELRRPADGVRVRTLGGLRVLRDGEPLTNSAWQSKKARDLLKVLVARRGRSTPRDFLMDVLWPDEDPGRLGNRLAVAVSTVRAVLDPGKRHDPQHYLVSDRDSLRVDLTHLRVDVEEFLAEARRGLALLHAGDGASALPVLARAQSAYDGDFLEENVYDDWSNSLREEARDAYLCATRALAKIAEKAGDPASAAEHWRRVLECDPWNAEGDLGLARCLEGQGRHGEARRRYGTYVARMRELGLTVEPFPRP</sequence>
<comment type="similarity">
    <text evidence="1">Belongs to the AfsR/DnrI/RedD regulatory family.</text>
</comment>
<dbReference type="EMBL" id="FMHV01000002">
    <property type="protein sequence ID" value="SCL38358.1"/>
    <property type="molecule type" value="Genomic_DNA"/>
</dbReference>
<dbReference type="Gene3D" id="1.10.10.10">
    <property type="entry name" value="Winged helix-like DNA-binding domain superfamily/Winged helix DNA-binding domain"/>
    <property type="match status" value="1"/>
</dbReference>
<proteinExistence type="inferred from homology"/>
<dbReference type="SUPFAM" id="SSF46894">
    <property type="entry name" value="C-terminal effector domain of the bipartite response regulators"/>
    <property type="match status" value="1"/>
</dbReference>
<dbReference type="InterPro" id="IPR011990">
    <property type="entry name" value="TPR-like_helical_dom_sf"/>
</dbReference>
<keyword evidence="4" id="KW-0812">Transmembrane</keyword>
<keyword evidence="8" id="KW-1185">Reference proteome</keyword>
<evidence type="ECO:0000313" key="8">
    <source>
        <dbReference type="Proteomes" id="UP000199413"/>
    </source>
</evidence>
<dbReference type="Gene3D" id="1.25.40.10">
    <property type="entry name" value="Tetratricopeptide repeat domain"/>
    <property type="match status" value="1"/>
</dbReference>
<evidence type="ECO:0000313" key="7">
    <source>
        <dbReference type="EMBL" id="SCL38358.1"/>
    </source>
</evidence>
<feature type="transmembrane region" description="Helical" evidence="4">
    <location>
        <begin position="305"/>
        <end position="326"/>
    </location>
</feature>
<evidence type="ECO:0000259" key="5">
    <source>
        <dbReference type="SMART" id="SM00862"/>
    </source>
</evidence>
<feature type="region of interest" description="Disordered" evidence="3">
    <location>
        <begin position="369"/>
        <end position="391"/>
    </location>
</feature>
<evidence type="ECO:0000256" key="4">
    <source>
        <dbReference type="SAM" id="Phobius"/>
    </source>
</evidence>
<dbReference type="Pfam" id="PF00486">
    <property type="entry name" value="Trans_reg_C"/>
    <property type="match status" value="1"/>
</dbReference>
<feature type="transmembrane region" description="Helical" evidence="4">
    <location>
        <begin position="243"/>
        <end position="264"/>
    </location>
</feature>
<organism evidence="7 8">
    <name type="scientific">Micromonospora rhizosphaerae</name>
    <dbReference type="NCBI Taxonomy" id="568872"/>
    <lineage>
        <taxon>Bacteria</taxon>
        <taxon>Bacillati</taxon>
        <taxon>Actinomycetota</taxon>
        <taxon>Actinomycetes</taxon>
        <taxon>Micromonosporales</taxon>
        <taxon>Micromonosporaceae</taxon>
        <taxon>Micromonospora</taxon>
    </lineage>
</organism>
<dbReference type="Pfam" id="PF03704">
    <property type="entry name" value="BTAD"/>
    <property type="match status" value="1"/>
</dbReference>